<protein>
    <submittedName>
        <fullName evidence="8">DNRLRE domain-containing protein</fullName>
    </submittedName>
</protein>
<comment type="subcellular location">
    <subcellularLocation>
        <location evidence="1">Secreted</location>
    </subcellularLocation>
</comment>
<feature type="domain" description="Carbohydrate-binding module family 96" evidence="7">
    <location>
        <begin position="36"/>
        <end position="196"/>
    </location>
</feature>
<feature type="signal peptide" evidence="4">
    <location>
        <begin position="1"/>
        <end position="22"/>
    </location>
</feature>
<dbReference type="InterPro" id="IPR002860">
    <property type="entry name" value="BNR_rpt"/>
</dbReference>
<dbReference type="Pfam" id="PF22888">
    <property type="entry name" value="FIMAH"/>
    <property type="match status" value="1"/>
</dbReference>
<dbReference type="SUPFAM" id="SSF110296">
    <property type="entry name" value="Oligoxyloglucan reducing end-specific cellobiohydrolase"/>
    <property type="match status" value="3"/>
</dbReference>
<dbReference type="Gene3D" id="2.130.10.10">
    <property type="entry name" value="YVTN repeat-like/Quinoprotein amine dehydrogenase"/>
    <property type="match status" value="5"/>
</dbReference>
<feature type="chain" id="PRO_5045379067" evidence="4">
    <location>
        <begin position="23"/>
        <end position="1092"/>
    </location>
</feature>
<keyword evidence="3 4" id="KW-0732">Signal</keyword>
<dbReference type="InterPro" id="IPR055372">
    <property type="entry name" value="CBM96"/>
</dbReference>
<evidence type="ECO:0000259" key="6">
    <source>
        <dbReference type="Pfam" id="PF22888"/>
    </source>
</evidence>
<dbReference type="PANTHER" id="PTHR12106">
    <property type="entry name" value="SORTILIN RELATED"/>
    <property type="match status" value="1"/>
</dbReference>
<evidence type="ECO:0000256" key="4">
    <source>
        <dbReference type="SAM" id="SignalP"/>
    </source>
</evidence>
<dbReference type="CDD" id="cd15482">
    <property type="entry name" value="Sialidase_non-viral"/>
    <property type="match status" value="1"/>
</dbReference>
<evidence type="ECO:0000259" key="7">
    <source>
        <dbReference type="Pfam" id="PF24517"/>
    </source>
</evidence>
<dbReference type="NCBIfam" id="NF033679">
    <property type="entry name" value="DNRLRE_dom"/>
    <property type="match status" value="1"/>
</dbReference>
<proteinExistence type="predicted"/>
<dbReference type="InterPro" id="IPR015943">
    <property type="entry name" value="WD40/YVTN_repeat-like_dom_sf"/>
</dbReference>
<dbReference type="InterPro" id="IPR050310">
    <property type="entry name" value="VPS10-sortilin"/>
</dbReference>
<keyword evidence="9" id="KW-1185">Reference proteome</keyword>
<evidence type="ECO:0000256" key="1">
    <source>
        <dbReference type="ARBA" id="ARBA00004613"/>
    </source>
</evidence>
<sequence>MFKKISILFVCALLTVSMNTNTGMSGKVKAQPTPSSALMAIADNYVDGIMPDRNFGLSGTAIIRDAGGSESDKYAFFKFDVSQLDPNNIDNVVLKLYVSDITPNEPPLAVSVYAVSDDSWSETGLNWNNKPVLGDKISSASVDTVNQWISFNVSEFVKNEINGDGTVTLAVRDDTSANKAVRFHTRNNNSNQPVLEFLEIPPSIAASTPANHSEYVTVELPEITVVFDSVMDQSTLNSSTINLINMSTGEEVSYHEFSSTPTSFTMSVPEKLSYSTSYMVNVNAEVTNMRGVPLPQPASITFRTIPETNDALTTTRYTPWLVQLHMTPPAAIESGVKGGEGAQQVWAMDVDANDEQHLMISSDTTGVWASKDGGLSYQMSNNGLKLPGTVDLAISPDNGDLAFVAATAGKPVDLKFPSVYQGIWKTTDRGASWQHVLELPYHRYRSGNLIQFGGMVNGTREIFVASHGGGLFRSLDDGDTWTYVGLSGLRIGDLHVDAAIGRIIAATEENGVMVSNDHGETWESFNHNLPTHTINGESFYQAYGIAVNPLNASNWVLAAGDEAYISYNSGVEWQKLPRPSGVPDGKQFIKVLFGPSPVTGNHPRLFLVMDKVAYNVRYSDDLGQTWNKLVLDNSVGFTKEITGYSAEGIVVHPTDPNLVWTSLNMVMFKSTDGGTSFHYANSGYSGFRASDFLFDPADSQNIYIAVIDRGIAASVNPGKQDVFPMFEDIIDPKVMRFGGATTVHSITRDPENPGHLWINIGDWNANTILAESWDYGKTFQHIPGTEGASTKLIQYHPQQPDIIYAGSRYSSDGGATWTQRTKSVVAVSPFNGDYVWAIDRGTDAITQKMTYQLYHSTDGGITWTLTAPDIMGMSNSTPIRKVVPDENPEYPNRFWVASDDGIYRFDGSSYSYIGEENGLQRNVDGGLQIFDIAQNPNRLNHYVAGGYNIKRGVGAGLFQSFDGGVTWSSVPGLPSGAADIWKLAFHPTLPHVYIGTSAGTWVYQYENLNVEAAWEYYMSSGDVVDPLAVQLDNTLNQAQHHLQKGSSSQAISFMTKFINHVENVAMHNHITNEAKDALVASAKFQIVQWSLG</sequence>
<dbReference type="InterPro" id="IPR054470">
    <property type="entry name" value="FIMAH_dom"/>
</dbReference>
<evidence type="ECO:0000256" key="2">
    <source>
        <dbReference type="ARBA" id="ARBA00022525"/>
    </source>
</evidence>
<evidence type="ECO:0000256" key="3">
    <source>
        <dbReference type="ARBA" id="ARBA00022729"/>
    </source>
</evidence>
<reference evidence="9" key="1">
    <citation type="journal article" date="2019" name="Int. J. Syst. Evol. Microbiol.">
        <title>The Global Catalogue of Microorganisms (GCM) 10K type strain sequencing project: providing services to taxonomists for standard genome sequencing and annotation.</title>
        <authorList>
            <consortium name="The Broad Institute Genomics Platform"/>
            <consortium name="The Broad Institute Genome Sequencing Center for Infectious Disease"/>
            <person name="Wu L."/>
            <person name="Ma J."/>
        </authorList>
    </citation>
    <scope>NUCLEOTIDE SEQUENCE [LARGE SCALE GENOMIC DNA]</scope>
    <source>
        <strain evidence="9">CCUG 59129</strain>
    </source>
</reference>
<dbReference type="Pfam" id="PF13205">
    <property type="entry name" value="Big_5"/>
    <property type="match status" value="1"/>
</dbReference>
<evidence type="ECO:0000259" key="5">
    <source>
        <dbReference type="Pfam" id="PF13205"/>
    </source>
</evidence>
<dbReference type="InterPro" id="IPR032812">
    <property type="entry name" value="SbsA_Ig"/>
</dbReference>
<evidence type="ECO:0000313" key="9">
    <source>
        <dbReference type="Proteomes" id="UP001596989"/>
    </source>
</evidence>
<dbReference type="Proteomes" id="UP001596989">
    <property type="component" value="Unassembled WGS sequence"/>
</dbReference>
<evidence type="ECO:0000313" key="8">
    <source>
        <dbReference type="EMBL" id="MFD0960008.1"/>
    </source>
</evidence>
<organism evidence="8 9">
    <name type="scientific">Paenibacillus chungangensis</name>
    <dbReference type="NCBI Taxonomy" id="696535"/>
    <lineage>
        <taxon>Bacteria</taxon>
        <taxon>Bacillati</taxon>
        <taxon>Bacillota</taxon>
        <taxon>Bacilli</taxon>
        <taxon>Bacillales</taxon>
        <taxon>Paenibacillaceae</taxon>
        <taxon>Paenibacillus</taxon>
    </lineage>
</organism>
<comment type="caution">
    <text evidence="8">The sequence shown here is derived from an EMBL/GenBank/DDBJ whole genome shotgun (WGS) entry which is preliminary data.</text>
</comment>
<dbReference type="Pfam" id="PF24517">
    <property type="entry name" value="CBM96"/>
    <property type="match status" value="1"/>
</dbReference>
<dbReference type="Pfam" id="PF02012">
    <property type="entry name" value="BNR"/>
    <property type="match status" value="1"/>
</dbReference>
<dbReference type="PANTHER" id="PTHR12106:SF27">
    <property type="entry name" value="SORTILIN-RELATED RECEPTOR"/>
    <property type="match status" value="1"/>
</dbReference>
<dbReference type="RefSeq" id="WP_377564329.1">
    <property type="nucleotide sequence ID" value="NZ_JBHTJZ010000012.1"/>
</dbReference>
<accession>A0ABW3HR83</accession>
<feature type="domain" description="FIMAH" evidence="6">
    <location>
        <begin position="1011"/>
        <end position="1082"/>
    </location>
</feature>
<name>A0ABW3HR83_9BACL</name>
<dbReference type="EMBL" id="JBHTJZ010000012">
    <property type="protein sequence ID" value="MFD0960008.1"/>
    <property type="molecule type" value="Genomic_DNA"/>
</dbReference>
<keyword evidence="2" id="KW-0964">Secreted</keyword>
<feature type="domain" description="SbsA Ig-like" evidence="5">
    <location>
        <begin position="200"/>
        <end position="304"/>
    </location>
</feature>
<gene>
    <name evidence="8" type="ORF">ACFQ2I_11440</name>
</gene>